<dbReference type="Gene3D" id="2.60.40.1190">
    <property type="match status" value="1"/>
</dbReference>
<gene>
    <name evidence="1" type="ORF">OCL97_00210</name>
</gene>
<keyword evidence="2" id="KW-1185">Reference proteome</keyword>
<reference evidence="1 2" key="1">
    <citation type="submission" date="2022-09" db="EMBL/GenBank/DDBJ databases">
        <title>New species of Phenylobacterium.</title>
        <authorList>
            <person name="Mieszkin S."/>
        </authorList>
    </citation>
    <scope>NUCLEOTIDE SEQUENCE [LARGE SCALE GENOMIC DNA]</scope>
    <source>
        <strain evidence="1 2">HK31-G</strain>
    </source>
</reference>
<dbReference type="Proteomes" id="UP001598130">
    <property type="component" value="Unassembled WGS sequence"/>
</dbReference>
<dbReference type="EMBL" id="JAOTJD010000001">
    <property type="protein sequence ID" value="MFD3262383.1"/>
    <property type="molecule type" value="Genomic_DNA"/>
</dbReference>
<evidence type="ECO:0000313" key="1">
    <source>
        <dbReference type="EMBL" id="MFD3262383.1"/>
    </source>
</evidence>
<proteinExistence type="predicted"/>
<dbReference type="RefSeq" id="WP_377366568.1">
    <property type="nucleotide sequence ID" value="NZ_JAOTJD010000001.1"/>
</dbReference>
<dbReference type="CDD" id="cd09627">
    <property type="entry name" value="DOMON_murB_like"/>
    <property type="match status" value="1"/>
</dbReference>
<evidence type="ECO:0000313" key="2">
    <source>
        <dbReference type="Proteomes" id="UP001598130"/>
    </source>
</evidence>
<name>A0ABW6CJG4_9CAUL</name>
<organism evidence="1 2">
    <name type="scientific">Phenylobacterium ferrooxidans</name>
    <dbReference type="NCBI Taxonomy" id="2982689"/>
    <lineage>
        <taxon>Bacteria</taxon>
        <taxon>Pseudomonadati</taxon>
        <taxon>Pseudomonadota</taxon>
        <taxon>Alphaproteobacteria</taxon>
        <taxon>Caulobacterales</taxon>
        <taxon>Caulobacteraceae</taxon>
        <taxon>Phenylobacterium</taxon>
    </lineage>
</organism>
<comment type="caution">
    <text evidence="1">The sequence shown here is derived from an EMBL/GenBank/DDBJ whole genome shotgun (WGS) entry which is preliminary data.</text>
</comment>
<protein>
    <submittedName>
        <fullName evidence="1">DOMON-like domain-containing protein</fullName>
    </submittedName>
</protein>
<accession>A0ABW6CJG4</accession>
<sequence length="184" mass="19948">MHLTLHRHGDSQGTAATSVEVHLAWPAPGKLALTYVVSGDIASLKLPAPAASGRTDELWRHTCLEAFVGAANGAGYYEFNLSPSTQWAAYGFSGYREGMTPVEPFDDPGVSVEPEADRFVQRATLNLSDLPGLHPDADWRLALTAVIEQRDGLKSYWALAHPAGRPDFHHADSFSQILTPAERA</sequence>